<evidence type="ECO:0000313" key="2">
    <source>
        <dbReference type="EMBL" id="RLV47850.1"/>
    </source>
</evidence>
<dbReference type="OrthoDB" id="3254594at2"/>
<proteinExistence type="predicted"/>
<dbReference type="InterPro" id="IPR036689">
    <property type="entry name" value="ESAT-6-like_sf"/>
</dbReference>
<name>A0A3L8NXH3_9ACTN</name>
<dbReference type="Gene3D" id="1.10.287.1060">
    <property type="entry name" value="ESAT-6-like"/>
    <property type="match status" value="1"/>
</dbReference>
<reference evidence="2 3" key="1">
    <citation type="submission" date="2018-10" db="EMBL/GenBank/DDBJ databases">
        <title>Marmoricola sp. 4Q3S-7 whole genome shotgun sequence.</title>
        <authorList>
            <person name="Li F."/>
        </authorList>
    </citation>
    <scope>NUCLEOTIDE SEQUENCE [LARGE SCALE GENOMIC DNA]</scope>
    <source>
        <strain evidence="2 3">4Q3S-7</strain>
    </source>
</reference>
<sequence length="91" mass="9966">MPEVGGDLETLRNLHKGLGELGDQAQDMKSKGDGHLNQAVWKGHNADKFRSAWNDFKPAFDKLQTALHEGRDDVRTQHNNIAAATGESASI</sequence>
<accession>A0A3L8NXH3</accession>
<protein>
    <submittedName>
        <fullName evidence="2">WXG100 family type VII secretion target</fullName>
    </submittedName>
</protein>
<dbReference type="EMBL" id="RDBE01000010">
    <property type="protein sequence ID" value="RLV47850.1"/>
    <property type="molecule type" value="Genomic_DNA"/>
</dbReference>
<dbReference type="InterPro" id="IPR010310">
    <property type="entry name" value="T7SS_ESAT-6-like"/>
</dbReference>
<dbReference type="SUPFAM" id="SSF140453">
    <property type="entry name" value="EsxAB dimer-like"/>
    <property type="match status" value="1"/>
</dbReference>
<dbReference type="RefSeq" id="WP_121807356.1">
    <property type="nucleotide sequence ID" value="NZ_RDBE01000010.1"/>
</dbReference>
<keyword evidence="3" id="KW-1185">Reference proteome</keyword>
<dbReference type="AlphaFoldDB" id="A0A3L8NXH3"/>
<dbReference type="Proteomes" id="UP000281708">
    <property type="component" value="Unassembled WGS sequence"/>
</dbReference>
<feature type="region of interest" description="Disordered" evidence="1">
    <location>
        <begin position="15"/>
        <end position="36"/>
    </location>
</feature>
<dbReference type="Pfam" id="PF06013">
    <property type="entry name" value="WXG100"/>
    <property type="match status" value="1"/>
</dbReference>
<evidence type="ECO:0000256" key="1">
    <source>
        <dbReference type="SAM" id="MobiDB-lite"/>
    </source>
</evidence>
<comment type="caution">
    <text evidence="2">The sequence shown here is derived from an EMBL/GenBank/DDBJ whole genome shotgun (WGS) entry which is preliminary data.</text>
</comment>
<organism evidence="2 3">
    <name type="scientific">Nocardioides mangrovicus</name>
    <dbReference type="NCBI Taxonomy" id="2478913"/>
    <lineage>
        <taxon>Bacteria</taxon>
        <taxon>Bacillati</taxon>
        <taxon>Actinomycetota</taxon>
        <taxon>Actinomycetes</taxon>
        <taxon>Propionibacteriales</taxon>
        <taxon>Nocardioidaceae</taxon>
        <taxon>Nocardioides</taxon>
    </lineage>
</organism>
<evidence type="ECO:0000313" key="3">
    <source>
        <dbReference type="Proteomes" id="UP000281708"/>
    </source>
</evidence>
<gene>
    <name evidence="2" type="ORF">D9V37_17170</name>
</gene>